<sequence>MGSTSIDQKYSETLSLYLSKEIVTVFLLIDYNQNYG</sequence>
<evidence type="ECO:0000313" key="1">
    <source>
        <dbReference type="EMBL" id="DAF95636.1"/>
    </source>
</evidence>
<protein>
    <submittedName>
        <fullName evidence="1">Uncharacterized protein</fullName>
    </submittedName>
</protein>
<accession>A0A8S5UMI2</accession>
<organism evidence="1">
    <name type="scientific">Myoviridae sp. ctCo31</name>
    <dbReference type="NCBI Taxonomy" id="2825053"/>
    <lineage>
        <taxon>Viruses</taxon>
        <taxon>Duplodnaviria</taxon>
        <taxon>Heunggongvirae</taxon>
        <taxon>Uroviricota</taxon>
        <taxon>Caudoviricetes</taxon>
    </lineage>
</organism>
<reference evidence="1" key="1">
    <citation type="journal article" date="2021" name="Proc. Natl. Acad. Sci. U.S.A.">
        <title>A Catalog of Tens of Thousands of Viruses from Human Metagenomes Reveals Hidden Associations with Chronic Diseases.</title>
        <authorList>
            <person name="Tisza M.J."/>
            <person name="Buck C.B."/>
        </authorList>
    </citation>
    <scope>NUCLEOTIDE SEQUENCE</scope>
    <source>
        <strain evidence="1">CtCo31</strain>
    </source>
</reference>
<name>A0A8S5UMI2_9CAUD</name>
<proteinExistence type="predicted"/>
<dbReference type="EMBL" id="BK016109">
    <property type="protein sequence ID" value="DAF95636.1"/>
    <property type="molecule type" value="Genomic_DNA"/>
</dbReference>